<comment type="cofactor">
    <cofactor evidence="1">
        <name>Mg(2+)</name>
        <dbReference type="ChEBI" id="CHEBI:18420"/>
    </cofactor>
</comment>
<accession>A0A841IHJ5</accession>
<evidence type="ECO:0000313" key="4">
    <source>
        <dbReference type="EMBL" id="MBB6118209.1"/>
    </source>
</evidence>
<dbReference type="EMBL" id="JACHJO010000001">
    <property type="protein sequence ID" value="MBB6118209.1"/>
    <property type="molecule type" value="Genomic_DNA"/>
</dbReference>
<reference evidence="4 5" key="1">
    <citation type="submission" date="2020-08" db="EMBL/GenBank/DDBJ databases">
        <title>Genomic Encyclopedia of Type Strains, Phase III (KMG-III): the genomes of soil and plant-associated and newly described type strains.</title>
        <authorList>
            <person name="Whitman W."/>
        </authorList>
    </citation>
    <scope>NUCLEOTIDE SEQUENCE [LARGE SCALE GENOMIC DNA]</scope>
    <source>
        <strain evidence="4 5">CECT 8712</strain>
    </source>
</reference>
<gene>
    <name evidence="4" type="ORF">FHS13_000137</name>
</gene>
<dbReference type="PROSITE" id="PS00893">
    <property type="entry name" value="NUDIX_BOX"/>
    <property type="match status" value="1"/>
</dbReference>
<dbReference type="Gene3D" id="3.90.79.10">
    <property type="entry name" value="Nucleoside Triphosphate Pyrophosphohydrolase"/>
    <property type="match status" value="1"/>
</dbReference>
<dbReference type="InterPro" id="IPR000086">
    <property type="entry name" value="NUDIX_hydrolase_dom"/>
</dbReference>
<keyword evidence="5" id="KW-1185">Reference proteome</keyword>
<evidence type="ECO:0000259" key="3">
    <source>
        <dbReference type="PROSITE" id="PS51462"/>
    </source>
</evidence>
<name>A0A841IHJ5_9ACTN</name>
<evidence type="ECO:0000256" key="2">
    <source>
        <dbReference type="ARBA" id="ARBA00022801"/>
    </source>
</evidence>
<dbReference type="Pfam" id="PF00293">
    <property type="entry name" value="NUDIX"/>
    <property type="match status" value="1"/>
</dbReference>
<dbReference type="GO" id="GO:0016787">
    <property type="term" value="F:hydrolase activity"/>
    <property type="evidence" value="ECO:0007669"/>
    <property type="project" value="UniProtKB-KW"/>
</dbReference>
<evidence type="ECO:0000313" key="5">
    <source>
        <dbReference type="Proteomes" id="UP000536604"/>
    </source>
</evidence>
<dbReference type="InterPro" id="IPR015797">
    <property type="entry name" value="NUDIX_hydrolase-like_dom_sf"/>
</dbReference>
<dbReference type="PANTHER" id="PTHR43046">
    <property type="entry name" value="GDP-MANNOSE MANNOSYL HYDROLASE"/>
    <property type="match status" value="1"/>
</dbReference>
<dbReference type="PROSITE" id="PS51462">
    <property type="entry name" value="NUDIX"/>
    <property type="match status" value="1"/>
</dbReference>
<dbReference type="SUPFAM" id="SSF55811">
    <property type="entry name" value="Nudix"/>
    <property type="match status" value="1"/>
</dbReference>
<feature type="domain" description="Nudix hydrolase" evidence="3">
    <location>
        <begin position="7"/>
        <end position="133"/>
    </location>
</feature>
<keyword evidence="2" id="KW-0378">Hydrolase</keyword>
<dbReference type="AlphaFoldDB" id="A0A841IHJ5"/>
<dbReference type="InterPro" id="IPR020084">
    <property type="entry name" value="NUDIX_hydrolase_CS"/>
</dbReference>
<protein>
    <submittedName>
        <fullName evidence="4">8-oxo-dGTP pyrophosphatase MutT (NUDIX family)</fullName>
    </submittedName>
</protein>
<dbReference type="Proteomes" id="UP000536604">
    <property type="component" value="Unassembled WGS sequence"/>
</dbReference>
<evidence type="ECO:0000256" key="1">
    <source>
        <dbReference type="ARBA" id="ARBA00001946"/>
    </source>
</evidence>
<dbReference type="PANTHER" id="PTHR43046:SF14">
    <property type="entry name" value="MUTT_NUDIX FAMILY PROTEIN"/>
    <property type="match status" value="1"/>
</dbReference>
<proteinExistence type="predicted"/>
<sequence length="138" mass="15174">MPQSSAPSVIDALVWVHVRDGRVLCVLPERSDLLYSPGGKREPGESDEEGVAREALEEVGVRLVPGTFRLVTVFEEAAHGRPPGTLVRMTCYTADHEGEPAASAEIRELAWISHGERHRCAPATRRLVEILHERGMVS</sequence>
<comment type="caution">
    <text evidence="4">The sequence shown here is derived from an EMBL/GenBank/DDBJ whole genome shotgun (WGS) entry which is preliminary data.</text>
</comment>
<dbReference type="RefSeq" id="WP_184285731.1">
    <property type="nucleotide sequence ID" value="NZ_JACHJO010000001.1"/>
</dbReference>
<organism evidence="4 5">
    <name type="scientific">Nocardiopsis algeriensis</name>
    <dbReference type="NCBI Taxonomy" id="1478215"/>
    <lineage>
        <taxon>Bacteria</taxon>
        <taxon>Bacillati</taxon>
        <taxon>Actinomycetota</taxon>
        <taxon>Actinomycetes</taxon>
        <taxon>Streptosporangiales</taxon>
        <taxon>Nocardiopsidaceae</taxon>
        <taxon>Nocardiopsis</taxon>
    </lineage>
</organism>
<dbReference type="CDD" id="cd04690">
    <property type="entry name" value="NUDIX_Hydrolase"/>
    <property type="match status" value="1"/>
</dbReference>